<evidence type="ECO:0000256" key="6">
    <source>
        <dbReference type="ARBA" id="ARBA00023040"/>
    </source>
</evidence>
<reference evidence="13 14" key="1">
    <citation type="submission" date="2020-07" db="EMBL/GenBank/DDBJ databases">
        <title>Metarhizium humberi genome.</title>
        <authorList>
            <person name="Lysoe E."/>
        </authorList>
    </citation>
    <scope>NUCLEOTIDE SEQUENCE [LARGE SCALE GENOMIC DNA]</scope>
    <source>
        <strain evidence="13 14">ESALQ1638</strain>
    </source>
</reference>
<feature type="transmembrane region" description="Helical" evidence="11">
    <location>
        <begin position="332"/>
        <end position="353"/>
    </location>
</feature>
<evidence type="ECO:0000313" key="14">
    <source>
        <dbReference type="Proteomes" id="UP000764110"/>
    </source>
</evidence>
<keyword evidence="14" id="KW-1185">Reference proteome</keyword>
<keyword evidence="8" id="KW-0675">Receptor</keyword>
<comment type="subcellular location">
    <subcellularLocation>
        <location evidence="1">Membrane</location>
        <topology evidence="1">Multi-pass membrane protein</topology>
    </subcellularLocation>
</comment>
<keyword evidence="3" id="KW-0589">Pheromone response</keyword>
<dbReference type="GO" id="GO:0004932">
    <property type="term" value="F:mating-type factor pheromone receptor activity"/>
    <property type="evidence" value="ECO:0007669"/>
    <property type="project" value="InterPro"/>
</dbReference>
<dbReference type="Pfam" id="PF02076">
    <property type="entry name" value="STE3"/>
    <property type="match status" value="2"/>
</dbReference>
<name>A0A9P8MBF6_9HYPO</name>
<dbReference type="GO" id="GO:0005886">
    <property type="term" value="C:plasma membrane"/>
    <property type="evidence" value="ECO:0007669"/>
    <property type="project" value="TreeGrafter"/>
</dbReference>
<feature type="signal peptide" evidence="12">
    <location>
        <begin position="1"/>
        <end position="25"/>
    </location>
</feature>
<keyword evidence="12" id="KW-0732">Signal</keyword>
<evidence type="ECO:0000256" key="10">
    <source>
        <dbReference type="SAM" id="MobiDB-lite"/>
    </source>
</evidence>
<comment type="similarity">
    <text evidence="2">Belongs to the G-protein coupled receptor 4 family.</text>
</comment>
<feature type="compositionally biased region" description="Polar residues" evidence="10">
    <location>
        <begin position="542"/>
        <end position="567"/>
    </location>
</feature>
<keyword evidence="6" id="KW-0297">G-protein coupled receptor</keyword>
<dbReference type="GO" id="GO:0000750">
    <property type="term" value="P:pheromone-dependent signal transduction involved in conjugation with cellular fusion"/>
    <property type="evidence" value="ECO:0007669"/>
    <property type="project" value="TreeGrafter"/>
</dbReference>
<gene>
    <name evidence="13" type="ORF">MHUMG1_06060</name>
</gene>
<dbReference type="PANTHER" id="PTHR28097:SF1">
    <property type="entry name" value="PHEROMONE A FACTOR RECEPTOR"/>
    <property type="match status" value="1"/>
</dbReference>
<feature type="transmembrane region" description="Helical" evidence="11">
    <location>
        <begin position="183"/>
        <end position="201"/>
    </location>
</feature>
<organism evidence="13 14">
    <name type="scientific">Metarhizium humberi</name>
    <dbReference type="NCBI Taxonomy" id="2596975"/>
    <lineage>
        <taxon>Eukaryota</taxon>
        <taxon>Fungi</taxon>
        <taxon>Dikarya</taxon>
        <taxon>Ascomycota</taxon>
        <taxon>Pezizomycotina</taxon>
        <taxon>Sordariomycetes</taxon>
        <taxon>Hypocreomycetidae</taxon>
        <taxon>Hypocreales</taxon>
        <taxon>Clavicipitaceae</taxon>
        <taxon>Metarhizium</taxon>
    </lineage>
</organism>
<evidence type="ECO:0000313" key="13">
    <source>
        <dbReference type="EMBL" id="KAH0596199.1"/>
    </source>
</evidence>
<protein>
    <recommendedName>
        <fullName evidence="15">Pheromone receptor</fullName>
    </recommendedName>
</protein>
<feature type="transmembrane region" description="Helical" evidence="11">
    <location>
        <begin position="291"/>
        <end position="312"/>
    </location>
</feature>
<evidence type="ECO:0008006" key="15">
    <source>
        <dbReference type="Google" id="ProtNLM"/>
    </source>
</evidence>
<sequence>MAPAPALPCPLRVLLVMLKWCGTAGNQSAAALEEAEQKHGPHALEGGGHLQGASVLAIPGATVNSFRHARTDSCSGPMGSAPPICRDYVVVVRTTDLLQMFSSSRVLHKPDTRHVNVRVPVRRIAATPQLYSAWQANFDNSHDMGTSPLHLLQARGPVTVVASAPTFPPYTSPGLTANLVCRVLLAVVANLVCLVPLRLLYRNGELAAVVFILNIQIKNLETIINALIWRNDDIMSWWAGYGWCDFDAYIHNISIGLFVTCLLAIMRNLAQQVGLMRANALTTRERRRRNLIQALIIFPFPILQLALTWPLTAQRYLVGTLMGCNWIPHPSWPFLIFFVLPPPIFALITTGYASKCLAECLVKCLVKTRANIYTLFSSPLLVLIYKRFRQVHKTTETALCGNRIAQQRSQRTRRKLYLMVISILVPFLPIVIALSVLNIMDMHGIRPYSYDQVHNHASPFPWNTIIFFPSSEISWTYMNNCYIPIATAIPIFVFFGLTKDAINDYRQVLLFFGFGAIFPGLHNEYDPDRTVTTSGGSFGSGRLQQTLTSMPSKAEIPTSSNPSSQTVPLGIEGSLSHEPRQPGPHFSMEIELATQPTRLPGNNPFLFRTRHTTTVPPSLRRWFQVKKSQQSAEIVSHLGPVHLSSPLTKTCHGPVLSEANVQTTVWCGDGGESGPSESVRIVRKAAPRSVHVQTAVSRKTETITN</sequence>
<proteinExistence type="inferred from homology"/>
<evidence type="ECO:0000256" key="7">
    <source>
        <dbReference type="ARBA" id="ARBA00023136"/>
    </source>
</evidence>
<evidence type="ECO:0000256" key="5">
    <source>
        <dbReference type="ARBA" id="ARBA00022989"/>
    </source>
</evidence>
<evidence type="ECO:0000256" key="1">
    <source>
        <dbReference type="ARBA" id="ARBA00004141"/>
    </source>
</evidence>
<dbReference type="PANTHER" id="PTHR28097">
    <property type="entry name" value="PHEROMONE A FACTOR RECEPTOR"/>
    <property type="match status" value="1"/>
</dbReference>
<accession>A0A9P8MBF6</accession>
<dbReference type="AlphaFoldDB" id="A0A9P8MBF6"/>
<dbReference type="CDD" id="cd14966">
    <property type="entry name" value="7tmD_STE3"/>
    <property type="match status" value="1"/>
</dbReference>
<comment type="caution">
    <text evidence="13">The sequence shown here is derived from an EMBL/GenBank/DDBJ whole genome shotgun (WGS) entry which is preliminary data.</text>
</comment>
<feature type="chain" id="PRO_5040301651" description="Pheromone receptor" evidence="12">
    <location>
        <begin position="26"/>
        <end position="705"/>
    </location>
</feature>
<keyword evidence="5 11" id="KW-1133">Transmembrane helix</keyword>
<evidence type="ECO:0000256" key="12">
    <source>
        <dbReference type="SAM" id="SignalP"/>
    </source>
</evidence>
<feature type="transmembrane region" description="Helical" evidence="11">
    <location>
        <begin position="249"/>
        <end position="270"/>
    </location>
</feature>
<dbReference type="EMBL" id="JACEFI010000010">
    <property type="protein sequence ID" value="KAH0596199.1"/>
    <property type="molecule type" value="Genomic_DNA"/>
</dbReference>
<feature type="transmembrane region" description="Helical" evidence="11">
    <location>
        <begin position="477"/>
        <end position="497"/>
    </location>
</feature>
<evidence type="ECO:0000256" key="9">
    <source>
        <dbReference type="ARBA" id="ARBA00023224"/>
    </source>
</evidence>
<feature type="transmembrane region" description="Helical" evidence="11">
    <location>
        <begin position="208"/>
        <end position="229"/>
    </location>
</feature>
<evidence type="ECO:0000256" key="8">
    <source>
        <dbReference type="ARBA" id="ARBA00023170"/>
    </source>
</evidence>
<keyword evidence="7 11" id="KW-0472">Membrane</keyword>
<dbReference type="InterPro" id="IPR001499">
    <property type="entry name" value="GPCR_STE3"/>
</dbReference>
<dbReference type="Proteomes" id="UP000764110">
    <property type="component" value="Unassembled WGS sequence"/>
</dbReference>
<evidence type="ECO:0000256" key="2">
    <source>
        <dbReference type="ARBA" id="ARBA00011085"/>
    </source>
</evidence>
<evidence type="ECO:0000256" key="4">
    <source>
        <dbReference type="ARBA" id="ARBA00022692"/>
    </source>
</evidence>
<keyword evidence="4 11" id="KW-0812">Transmembrane</keyword>
<evidence type="ECO:0000256" key="3">
    <source>
        <dbReference type="ARBA" id="ARBA00022507"/>
    </source>
</evidence>
<feature type="transmembrane region" description="Helical" evidence="11">
    <location>
        <begin position="416"/>
        <end position="440"/>
    </location>
</feature>
<feature type="region of interest" description="Disordered" evidence="10">
    <location>
        <begin position="532"/>
        <end position="585"/>
    </location>
</feature>
<keyword evidence="9" id="KW-0807">Transducer</keyword>
<evidence type="ECO:0000256" key="11">
    <source>
        <dbReference type="SAM" id="Phobius"/>
    </source>
</evidence>